<dbReference type="FunFam" id="3.90.1110.10:FF:000007">
    <property type="entry name" value="DNA-directed RNA polymerase subunit beta"/>
    <property type="match status" value="1"/>
</dbReference>
<dbReference type="FunFam" id="3.90.1100.10:FF:000016">
    <property type="entry name" value="DNA-directed RNA polymerase subunit beta"/>
    <property type="match status" value="1"/>
</dbReference>
<dbReference type="Pfam" id="PF00562">
    <property type="entry name" value="RNA_pol_Rpb2_6"/>
    <property type="match status" value="1"/>
</dbReference>
<reference evidence="20" key="1">
    <citation type="journal article" date="2015" name="Mol. Biol. Evol.">
        <title>Stepwise functional evolution in a fungal sugar transporter family.</title>
        <authorList>
            <person name="Goncalves C."/>
            <person name="Coelho M.A."/>
            <person name="Salema-Oom M."/>
            <person name="Goncalves P."/>
        </authorList>
    </citation>
    <scope>NUCLEOTIDE SEQUENCE</scope>
    <source>
        <strain evidence="20">PYCC 5882</strain>
    </source>
</reference>
<gene>
    <name evidence="20" type="primary">RPA2</name>
</gene>
<dbReference type="InterPro" id="IPR015712">
    <property type="entry name" value="DNA-dir_RNA_pol_su2"/>
</dbReference>
<dbReference type="GO" id="GO:0000428">
    <property type="term" value="C:DNA-directed RNA polymerase complex"/>
    <property type="evidence" value="ECO:0007669"/>
    <property type="project" value="UniProtKB-KW"/>
</dbReference>
<evidence type="ECO:0000313" key="20">
    <source>
        <dbReference type="EMBL" id="ALK02054.1"/>
    </source>
</evidence>
<keyword evidence="4 13" id="KW-0808">Transferase</keyword>
<evidence type="ECO:0000259" key="16">
    <source>
        <dbReference type="Pfam" id="PF04561"/>
    </source>
</evidence>
<dbReference type="Pfam" id="PF04561">
    <property type="entry name" value="RNA_pol_Rpb2_2"/>
    <property type="match status" value="1"/>
</dbReference>
<proteinExistence type="inferred from homology"/>
<dbReference type="CDD" id="cd00653">
    <property type="entry name" value="RNA_pol_B_RPB2"/>
    <property type="match status" value="1"/>
</dbReference>
<evidence type="ECO:0000256" key="4">
    <source>
        <dbReference type="ARBA" id="ARBA00022679"/>
    </source>
</evidence>
<keyword evidence="7" id="KW-0863">Zinc-finger</keyword>
<dbReference type="FunFam" id="3.90.1100.10:FF:000008">
    <property type="entry name" value="DNA-directed RNA polymerase subunit beta"/>
    <property type="match status" value="1"/>
</dbReference>
<feature type="domain" description="RNA polymerase Rpb2" evidence="18">
    <location>
        <begin position="463"/>
        <end position="528"/>
    </location>
</feature>
<evidence type="ECO:0000256" key="7">
    <source>
        <dbReference type="ARBA" id="ARBA00022771"/>
    </source>
</evidence>
<dbReference type="GO" id="GO:0006362">
    <property type="term" value="P:transcription elongation by RNA polymerase I"/>
    <property type="evidence" value="ECO:0007669"/>
    <property type="project" value="UniProtKB-ARBA"/>
</dbReference>
<name>A0A0P0IVK9_STABO</name>
<feature type="domain" description="RNA polymerase beta subunit protrusion" evidence="17">
    <location>
        <begin position="30"/>
        <end position="415"/>
    </location>
</feature>
<evidence type="ECO:0000259" key="17">
    <source>
        <dbReference type="Pfam" id="PF04563"/>
    </source>
</evidence>
<sequence length="1168" mass="130742">MGVSFQAVEKQHGFAHPRNDKSAYTLLHNAIEPHVGSFNAIFDGPGGGLLEQGVKEIGKKVVFDTPDGELPLGNKLTYWVDQAMVEKPTFSYHDKLSASQMLMPSEARERQVSYRGKLTLRVAYQVNDGPVQFEDRMCGFIPVMLRSNKCWLANMSPAELVKNREESEEMGGYFIVNGIEKLIRMLIVQRRNHPMAIERSSFTKRGPTYSAYGIQIRCVRSDDSSQSNVLHYLTDGQVTFRFSWRKNEYLVPVLMIIKALVEINDRQIFDGIVGSASNNSFLTDRLELMLRSYKAYNANTQLEALAYLGDKFRVVLYAPADMPDVEVGRLFIYKVVLPHLGEDNAGKQRLFFFMIRKLYATVAGECCPDNPDAAQHQEILLPGLLYGNILREKIEEYLYSFRDVIRVAIARRQAVNFGEKRFFTKTFARLNEDIGKKLQYFISTGNLVSPTGLDLQQASGFTVVAERINYHRFLAHFRMVHRGSFFAELKTTAVRKLLPESWGFMCPVHTPDGSPCGLLNHLSHKCRVVCSEEANANRENIIRLVRELGVSPPDITASGGPEVACVQVNGEIVGYTSHRHARVVANTLRFWKVKTQGQKAPLTLEIGLVPPSNGGQYPGLYLFTGLARMIRPVKYLALGQTDWVGPFEQPYLNVAVTPEEIEAKVHTHVEYSPTNILSILANMTPFSDFNQSPRNMYQCQMSKQTMGTPNIALQYRSDNKVYQLQTGQSPVVRAGLYDQYGLDEYPNGTNAIVAVISYTGYDMDDAMILNKSALERGFAHGSVYKTETIDLSAKRRNGDPITQRVGFGEDDVPSEWREKLGEDGLPPIGSTVRFGDPLVAFYDELAGRTKVKTYHSTEEARVDQVKLLSDEHGKSELQQLSIKLRIDRRPEIGDKFSSRHGQKGVCSQKWPAVDLPFSESGMQPDIIINPHAFPSRMTIGMFVESLAGKAGCLHGFPQDATPWQFSENQTAADYFGEQLKASGYNYHGNEPMYSGATGEELRADIYLGVVFYQRLRHMVNDKFQVRSTGDVNKTTMQPVKGRKRGGGIRIGEMERDAFIGHGTAFLLQDRLLNCSDYTQAHVCRECGSLMSTQNTVPRVGAKASVRCRKCATRVTGGSGVDAVWEDGHGNRFSGGENVSTVAIPFVLRYLDSELAAMGVCMKFEISPK</sequence>
<dbReference type="SUPFAM" id="SSF64484">
    <property type="entry name" value="beta and beta-prime subunits of DNA dependent RNA-polymerase"/>
    <property type="match status" value="1"/>
</dbReference>
<evidence type="ECO:0000256" key="13">
    <source>
        <dbReference type="RuleBase" id="RU363031"/>
    </source>
</evidence>
<dbReference type="GO" id="GO:0032549">
    <property type="term" value="F:ribonucleoside binding"/>
    <property type="evidence" value="ECO:0007669"/>
    <property type="project" value="InterPro"/>
</dbReference>
<dbReference type="GO" id="GO:0003899">
    <property type="term" value="F:DNA-directed RNA polymerase activity"/>
    <property type="evidence" value="ECO:0007669"/>
    <property type="project" value="UniProtKB-EC"/>
</dbReference>
<evidence type="ECO:0000256" key="3">
    <source>
        <dbReference type="ARBA" id="ARBA00022478"/>
    </source>
</evidence>
<keyword evidence="9 13" id="KW-0804">Transcription</keyword>
<keyword evidence="5 13" id="KW-0548">Nucleotidyltransferase</keyword>
<feature type="domain" description="RNA polymerase Rpb2" evidence="15">
    <location>
        <begin position="1046"/>
        <end position="1162"/>
    </location>
</feature>
<dbReference type="InterPro" id="IPR007642">
    <property type="entry name" value="RNA_pol_Rpb2_2"/>
</dbReference>
<evidence type="ECO:0000256" key="8">
    <source>
        <dbReference type="ARBA" id="ARBA00022833"/>
    </source>
</evidence>
<dbReference type="Pfam" id="PF04563">
    <property type="entry name" value="RNA_pol_Rpb2_1"/>
    <property type="match status" value="1"/>
</dbReference>
<evidence type="ECO:0000256" key="9">
    <source>
        <dbReference type="ARBA" id="ARBA00023163"/>
    </source>
</evidence>
<comment type="subcellular location">
    <subcellularLocation>
        <location evidence="1">Nucleus</location>
        <location evidence="1">Nucleolus</location>
    </subcellularLocation>
</comment>
<keyword evidence="10" id="KW-0539">Nucleus</keyword>
<dbReference type="Gene3D" id="3.90.1100.10">
    <property type="match status" value="2"/>
</dbReference>
<evidence type="ECO:0000259" key="18">
    <source>
        <dbReference type="Pfam" id="PF04565"/>
    </source>
</evidence>
<comment type="similarity">
    <text evidence="2 12">Belongs to the RNA polymerase beta chain family.</text>
</comment>
<dbReference type="Gene3D" id="2.40.270.10">
    <property type="entry name" value="DNA-directed RNA polymerase, subunit 2, domain 6"/>
    <property type="match status" value="1"/>
</dbReference>
<dbReference type="Gene3D" id="3.90.1800.10">
    <property type="entry name" value="RNA polymerase alpha subunit dimerisation domain"/>
    <property type="match status" value="1"/>
</dbReference>
<comment type="function">
    <text evidence="13">DNA-dependent RNA polymerase catalyzes the transcription of DNA into RNA using the four ribonucleoside triphosphates as substrates.</text>
</comment>
<dbReference type="Pfam" id="PF04560">
    <property type="entry name" value="RNA_pol_Rpb2_7"/>
    <property type="match status" value="1"/>
</dbReference>
<dbReference type="GO" id="GO:0005730">
    <property type="term" value="C:nucleolus"/>
    <property type="evidence" value="ECO:0007669"/>
    <property type="project" value="UniProtKB-SubCell"/>
</dbReference>
<dbReference type="AlphaFoldDB" id="A0A0P0IVK9"/>
<dbReference type="Pfam" id="PF06883">
    <property type="entry name" value="RNA_pol_Rpa2_4"/>
    <property type="match status" value="1"/>
</dbReference>
<comment type="catalytic activity">
    <reaction evidence="11">
        <text>RNA(n) + a ribonucleoside 5'-triphosphate = RNA(n+1) + diphosphate</text>
        <dbReference type="Rhea" id="RHEA:21248"/>
        <dbReference type="Rhea" id="RHEA-COMP:14527"/>
        <dbReference type="Rhea" id="RHEA-COMP:17342"/>
        <dbReference type="ChEBI" id="CHEBI:33019"/>
        <dbReference type="ChEBI" id="CHEBI:61557"/>
        <dbReference type="ChEBI" id="CHEBI:140395"/>
        <dbReference type="EC" id="2.7.7.6"/>
    </reaction>
    <physiologicalReaction direction="left-to-right" evidence="11">
        <dbReference type="Rhea" id="RHEA:21249"/>
    </physiologicalReaction>
</comment>
<dbReference type="InterPro" id="IPR007644">
    <property type="entry name" value="RNA_pol_bsu_protrusion"/>
</dbReference>
<evidence type="ECO:0000256" key="10">
    <source>
        <dbReference type="ARBA" id="ARBA00023242"/>
    </source>
</evidence>
<evidence type="ECO:0000259" key="14">
    <source>
        <dbReference type="Pfam" id="PF00562"/>
    </source>
</evidence>
<evidence type="ECO:0000256" key="6">
    <source>
        <dbReference type="ARBA" id="ARBA00022723"/>
    </source>
</evidence>
<protein>
    <recommendedName>
        <fullName evidence="13">DNA-directed RNA polymerase subunit beta</fullName>
        <ecNumber evidence="13">2.7.7.6</ecNumber>
    </recommendedName>
</protein>
<dbReference type="InterPro" id="IPR007121">
    <property type="entry name" value="RNA_pol_bsu_CS"/>
</dbReference>
<dbReference type="InterPro" id="IPR007120">
    <property type="entry name" value="DNA-dir_RNAP_su2_dom"/>
</dbReference>
<feature type="domain" description="RNA polymerase Rpb2" evidence="16">
    <location>
        <begin position="190"/>
        <end position="379"/>
    </location>
</feature>
<dbReference type="Gene3D" id="2.40.50.150">
    <property type="match status" value="1"/>
</dbReference>
<dbReference type="GO" id="GO:0008270">
    <property type="term" value="F:zinc ion binding"/>
    <property type="evidence" value="ECO:0007669"/>
    <property type="project" value="UniProtKB-KW"/>
</dbReference>
<dbReference type="EMBL" id="KT728690">
    <property type="protein sequence ID" value="ALK02054.1"/>
    <property type="molecule type" value="Genomic_DNA"/>
</dbReference>
<dbReference type="PANTHER" id="PTHR20856">
    <property type="entry name" value="DNA-DIRECTED RNA POLYMERASE I SUBUNIT 2"/>
    <property type="match status" value="1"/>
</dbReference>
<evidence type="ECO:0000256" key="5">
    <source>
        <dbReference type="ARBA" id="ARBA00022695"/>
    </source>
</evidence>
<dbReference type="FunFam" id="2.40.270.10:FF:000011">
    <property type="entry name" value="DNA-directed RNA polymerase subunit beta"/>
    <property type="match status" value="1"/>
</dbReference>
<dbReference type="Pfam" id="PF04565">
    <property type="entry name" value="RNA_pol_Rpb2_3"/>
    <property type="match status" value="1"/>
</dbReference>
<dbReference type="PROSITE" id="PS01166">
    <property type="entry name" value="RNA_POL_BETA"/>
    <property type="match status" value="1"/>
</dbReference>
<keyword evidence="8" id="KW-0862">Zinc</keyword>
<dbReference type="FunFam" id="2.40.50.150:FF:000004">
    <property type="entry name" value="DNA-directed RNA polymerase subunit beta"/>
    <property type="match status" value="1"/>
</dbReference>
<evidence type="ECO:0000256" key="11">
    <source>
        <dbReference type="ARBA" id="ARBA00047768"/>
    </source>
</evidence>
<dbReference type="InterPro" id="IPR007641">
    <property type="entry name" value="RNA_pol_Rpb2_7"/>
</dbReference>
<dbReference type="InterPro" id="IPR007645">
    <property type="entry name" value="RNA_pol_Rpb2_3"/>
</dbReference>
<dbReference type="InterPro" id="IPR037034">
    <property type="entry name" value="RNA_pol_Rpb2_2_sf"/>
</dbReference>
<evidence type="ECO:0000256" key="2">
    <source>
        <dbReference type="ARBA" id="ARBA00006835"/>
    </source>
</evidence>
<evidence type="ECO:0000259" key="19">
    <source>
        <dbReference type="Pfam" id="PF06883"/>
    </source>
</evidence>
<keyword evidence="3 13" id="KW-0240">DNA-directed RNA polymerase</keyword>
<evidence type="ECO:0000256" key="12">
    <source>
        <dbReference type="RuleBase" id="RU000434"/>
    </source>
</evidence>
<dbReference type="Gene3D" id="3.90.1110.10">
    <property type="entry name" value="RNA polymerase Rpb2, domain 2"/>
    <property type="match status" value="1"/>
</dbReference>
<dbReference type="GO" id="GO:0003677">
    <property type="term" value="F:DNA binding"/>
    <property type="evidence" value="ECO:0007669"/>
    <property type="project" value="InterPro"/>
</dbReference>
<dbReference type="InterPro" id="IPR009674">
    <property type="entry name" value="Rpa2_dom_4"/>
</dbReference>
<accession>A0A0P0IVK9</accession>
<dbReference type="InterPro" id="IPR037033">
    <property type="entry name" value="DNA-dir_RNAP_su2_hyb_sf"/>
</dbReference>
<dbReference type="InterPro" id="IPR014724">
    <property type="entry name" value="RNA_pol_RPB2_OB-fold"/>
</dbReference>
<organism evidence="20">
    <name type="scientific">Starmerella bombicola</name>
    <name type="common">Yeast</name>
    <name type="synonym">Candida bombicola</name>
    <dbReference type="NCBI Taxonomy" id="75736"/>
    <lineage>
        <taxon>Eukaryota</taxon>
        <taxon>Fungi</taxon>
        <taxon>Dikarya</taxon>
        <taxon>Ascomycota</taxon>
        <taxon>Saccharomycotina</taxon>
        <taxon>Dipodascomycetes</taxon>
        <taxon>Dipodascales</taxon>
        <taxon>Trichomonascaceae</taxon>
        <taxon>Starmerella</taxon>
    </lineage>
</organism>
<dbReference type="EC" id="2.7.7.6" evidence="13"/>
<keyword evidence="6" id="KW-0479">Metal-binding</keyword>
<feature type="domain" description="DNA-directed RNA polymerase subunit 2 hybrid-binding" evidence="14">
    <location>
        <begin position="681"/>
        <end position="1044"/>
    </location>
</feature>
<feature type="domain" description="DNA-directed RNA polymerase I subunit RPA2" evidence="19">
    <location>
        <begin position="573"/>
        <end position="631"/>
    </location>
</feature>
<evidence type="ECO:0000256" key="1">
    <source>
        <dbReference type="ARBA" id="ARBA00004604"/>
    </source>
</evidence>
<evidence type="ECO:0000259" key="15">
    <source>
        <dbReference type="Pfam" id="PF04560"/>
    </source>
</evidence>